<gene>
    <name evidence="5" type="ORF">GGX14DRAFT_587430</name>
</gene>
<dbReference type="PANTHER" id="PTHR44169:SF6">
    <property type="entry name" value="NADPH-DEPENDENT 1-ACYLDIHYDROXYACETONE PHOSPHATE REDUCTASE"/>
    <property type="match status" value="1"/>
</dbReference>
<comment type="caution">
    <text evidence="5">The sequence shown here is derived from an EMBL/GenBank/DDBJ whole genome shotgun (WGS) entry which is preliminary data.</text>
</comment>
<keyword evidence="3" id="KW-0560">Oxidoreductase</keyword>
<dbReference type="Proteomes" id="UP001219525">
    <property type="component" value="Unassembled WGS sequence"/>
</dbReference>
<dbReference type="GO" id="GO:0005783">
    <property type="term" value="C:endoplasmic reticulum"/>
    <property type="evidence" value="ECO:0007669"/>
    <property type="project" value="TreeGrafter"/>
</dbReference>
<dbReference type="FunFam" id="3.40.50.720:FF:000261">
    <property type="entry name" value="NADPH-dependent 1-acyldihydroxyacetone phosphate reductase"/>
    <property type="match status" value="1"/>
</dbReference>
<dbReference type="PROSITE" id="PS00061">
    <property type="entry name" value="ADH_SHORT"/>
    <property type="match status" value="1"/>
</dbReference>
<evidence type="ECO:0000256" key="2">
    <source>
        <dbReference type="ARBA" id="ARBA00022857"/>
    </source>
</evidence>
<dbReference type="InterPro" id="IPR020904">
    <property type="entry name" value="Sc_DH/Rdtase_CS"/>
</dbReference>
<evidence type="ECO:0000313" key="5">
    <source>
        <dbReference type="EMBL" id="KAJ7193961.1"/>
    </source>
</evidence>
<accession>A0AAD6UTA1</accession>
<dbReference type="InterPro" id="IPR002347">
    <property type="entry name" value="SDR_fam"/>
</dbReference>
<dbReference type="GO" id="GO:0016491">
    <property type="term" value="F:oxidoreductase activity"/>
    <property type="evidence" value="ECO:0007669"/>
    <property type="project" value="UniProtKB-KW"/>
</dbReference>
<protein>
    <submittedName>
        <fullName evidence="5">NAD-P-binding protein</fullName>
    </submittedName>
</protein>
<dbReference type="Pfam" id="PF00106">
    <property type="entry name" value="adh_short"/>
    <property type="match status" value="1"/>
</dbReference>
<keyword evidence="2" id="KW-0521">NADP</keyword>
<sequence length="277" mass="30237">MSQVVLITGCSEGGIGFTMCTEFAGRGCKVYATARNVAKMKKLEGVANIELMALDVTVDANVIEVVDSIVKKEGRIDILINNAGMACFGPLLEVPVSQIQEVYDANILSIIRASRAVLPHMAERKSGTIVNISSVVGEIPTPWAGVYASSKAAAHSISEVMQMECRPFNVKVLLICPGGIKTNVAQNASARFELQPNSLYSQYLDCIVRRMWASQVPSSMTAEDFAKIVATKALAAKSPFYSTMGSYSTIFALFKWLPRMWVLNYMWKSYATLAPKK</sequence>
<keyword evidence="6" id="KW-1185">Reference proteome</keyword>
<dbReference type="EMBL" id="JARJCW010000103">
    <property type="protein sequence ID" value="KAJ7193961.1"/>
    <property type="molecule type" value="Genomic_DNA"/>
</dbReference>
<evidence type="ECO:0000256" key="3">
    <source>
        <dbReference type="ARBA" id="ARBA00023002"/>
    </source>
</evidence>
<dbReference type="Gene3D" id="3.40.50.720">
    <property type="entry name" value="NAD(P)-binding Rossmann-like Domain"/>
    <property type="match status" value="1"/>
</dbReference>
<dbReference type="AlphaFoldDB" id="A0AAD6UTA1"/>
<dbReference type="CDD" id="cd05374">
    <property type="entry name" value="17beta-HSD-like_SDR_c"/>
    <property type="match status" value="1"/>
</dbReference>
<dbReference type="PRINTS" id="PR00081">
    <property type="entry name" value="GDHRDH"/>
</dbReference>
<proteinExistence type="inferred from homology"/>
<dbReference type="PRINTS" id="PR00080">
    <property type="entry name" value="SDRFAMILY"/>
</dbReference>
<evidence type="ECO:0000313" key="6">
    <source>
        <dbReference type="Proteomes" id="UP001219525"/>
    </source>
</evidence>
<comment type="similarity">
    <text evidence="1 4">Belongs to the short-chain dehydrogenases/reductases (SDR) family.</text>
</comment>
<reference evidence="5" key="1">
    <citation type="submission" date="2023-03" db="EMBL/GenBank/DDBJ databases">
        <title>Massive genome expansion in bonnet fungi (Mycena s.s.) driven by repeated elements and novel gene families across ecological guilds.</title>
        <authorList>
            <consortium name="Lawrence Berkeley National Laboratory"/>
            <person name="Harder C.B."/>
            <person name="Miyauchi S."/>
            <person name="Viragh M."/>
            <person name="Kuo A."/>
            <person name="Thoen E."/>
            <person name="Andreopoulos B."/>
            <person name="Lu D."/>
            <person name="Skrede I."/>
            <person name="Drula E."/>
            <person name="Henrissat B."/>
            <person name="Morin E."/>
            <person name="Kohler A."/>
            <person name="Barry K."/>
            <person name="LaButti K."/>
            <person name="Morin E."/>
            <person name="Salamov A."/>
            <person name="Lipzen A."/>
            <person name="Mereny Z."/>
            <person name="Hegedus B."/>
            <person name="Baldrian P."/>
            <person name="Stursova M."/>
            <person name="Weitz H."/>
            <person name="Taylor A."/>
            <person name="Grigoriev I.V."/>
            <person name="Nagy L.G."/>
            <person name="Martin F."/>
            <person name="Kauserud H."/>
        </authorList>
    </citation>
    <scope>NUCLEOTIDE SEQUENCE</scope>
    <source>
        <strain evidence="5">9144</strain>
    </source>
</reference>
<dbReference type="InterPro" id="IPR036291">
    <property type="entry name" value="NAD(P)-bd_dom_sf"/>
</dbReference>
<dbReference type="SUPFAM" id="SSF51735">
    <property type="entry name" value="NAD(P)-binding Rossmann-fold domains"/>
    <property type="match status" value="1"/>
</dbReference>
<organism evidence="5 6">
    <name type="scientific">Mycena pura</name>
    <dbReference type="NCBI Taxonomy" id="153505"/>
    <lineage>
        <taxon>Eukaryota</taxon>
        <taxon>Fungi</taxon>
        <taxon>Dikarya</taxon>
        <taxon>Basidiomycota</taxon>
        <taxon>Agaricomycotina</taxon>
        <taxon>Agaricomycetes</taxon>
        <taxon>Agaricomycetidae</taxon>
        <taxon>Agaricales</taxon>
        <taxon>Marasmiineae</taxon>
        <taxon>Mycenaceae</taxon>
        <taxon>Mycena</taxon>
    </lineage>
</organism>
<evidence type="ECO:0000256" key="1">
    <source>
        <dbReference type="ARBA" id="ARBA00006484"/>
    </source>
</evidence>
<dbReference type="PANTHER" id="PTHR44169">
    <property type="entry name" value="NADPH-DEPENDENT 1-ACYLDIHYDROXYACETONE PHOSPHATE REDUCTASE"/>
    <property type="match status" value="1"/>
</dbReference>
<name>A0AAD6UTA1_9AGAR</name>
<evidence type="ECO:0000256" key="4">
    <source>
        <dbReference type="RuleBase" id="RU000363"/>
    </source>
</evidence>